<dbReference type="EMBL" id="CP011125">
    <property type="protein sequence ID" value="AKF03279.1"/>
    <property type="molecule type" value="Genomic_DNA"/>
</dbReference>
<dbReference type="KEGG" id="samy:DB32_000428"/>
<keyword evidence="2" id="KW-1185">Reference proteome</keyword>
<accession>A0A0F6SDE0</accession>
<sequence>MGAIDAIGIEARRVLLEVMMSVAWADRELAPEERQAAQAAAMSMGLVLPGDGDLTSPDRRPVPPEELAVGPLRERDRELVYLCAAWMAMADAVEDPEETELLSRLRARLEVTADRATWLMARASELRHAQVASKATWWRSFDKLVVDAARALETKRA</sequence>
<dbReference type="Proteomes" id="UP000034883">
    <property type="component" value="Chromosome"/>
</dbReference>
<name>A0A0F6SDE0_9BACT</name>
<dbReference type="STRING" id="927083.DB32_000428"/>
<dbReference type="RefSeq" id="WP_053230732.1">
    <property type="nucleotide sequence ID" value="NZ_CP011125.1"/>
</dbReference>
<dbReference type="SUPFAM" id="SSF158682">
    <property type="entry name" value="TerB-like"/>
    <property type="match status" value="1"/>
</dbReference>
<organism evidence="1 2">
    <name type="scientific">Sandaracinus amylolyticus</name>
    <dbReference type="NCBI Taxonomy" id="927083"/>
    <lineage>
        <taxon>Bacteria</taxon>
        <taxon>Pseudomonadati</taxon>
        <taxon>Myxococcota</taxon>
        <taxon>Polyangia</taxon>
        <taxon>Polyangiales</taxon>
        <taxon>Sandaracinaceae</taxon>
        <taxon>Sandaracinus</taxon>
    </lineage>
</organism>
<dbReference type="AlphaFoldDB" id="A0A0F6SDE0"/>
<dbReference type="InterPro" id="IPR029024">
    <property type="entry name" value="TerB-like"/>
</dbReference>
<evidence type="ECO:0000313" key="1">
    <source>
        <dbReference type="EMBL" id="AKF03279.1"/>
    </source>
</evidence>
<proteinExistence type="predicted"/>
<evidence type="ECO:0000313" key="2">
    <source>
        <dbReference type="Proteomes" id="UP000034883"/>
    </source>
</evidence>
<evidence type="ECO:0008006" key="3">
    <source>
        <dbReference type="Google" id="ProtNLM"/>
    </source>
</evidence>
<reference evidence="1 2" key="1">
    <citation type="submission" date="2015-03" db="EMBL/GenBank/DDBJ databases">
        <title>Genome assembly of Sandaracinus amylolyticus DSM 53668.</title>
        <authorList>
            <person name="Sharma G."/>
            <person name="Subramanian S."/>
        </authorList>
    </citation>
    <scope>NUCLEOTIDE SEQUENCE [LARGE SCALE GENOMIC DNA]</scope>
    <source>
        <strain evidence="1 2">DSM 53668</strain>
    </source>
</reference>
<gene>
    <name evidence="1" type="ORF">DB32_000428</name>
</gene>
<protein>
    <recommendedName>
        <fullName evidence="3">Co-chaperone DjlA N-terminal domain-containing protein</fullName>
    </recommendedName>
</protein>